<dbReference type="SUPFAM" id="SSF111283">
    <property type="entry name" value="Putative modulator of DNA gyrase, PmbA/TldD"/>
    <property type="match status" value="1"/>
</dbReference>
<dbReference type="RefSeq" id="WP_188596896.1">
    <property type="nucleotide sequence ID" value="NZ_BMNL01000003.1"/>
</dbReference>
<dbReference type="GO" id="GO:0006508">
    <property type="term" value="P:proteolysis"/>
    <property type="evidence" value="ECO:0007669"/>
    <property type="project" value="InterPro"/>
</dbReference>
<dbReference type="Pfam" id="PF19289">
    <property type="entry name" value="PmbA_TldD_3rd"/>
    <property type="match status" value="1"/>
</dbReference>
<evidence type="ECO:0000313" key="2">
    <source>
        <dbReference type="EMBL" id="GGP22008.1"/>
    </source>
</evidence>
<dbReference type="PANTHER" id="PTHR43666">
    <property type="entry name" value="TLDD PROTEIN"/>
    <property type="match status" value="1"/>
</dbReference>
<dbReference type="PANTHER" id="PTHR43666:SF1">
    <property type="entry name" value="CONSERVED PROTEIN"/>
    <property type="match status" value="1"/>
</dbReference>
<sequence>MESRLITSLLDSIEEKEKAAVLEFRDSLMIKIVDSAVALVQRWRTVEGRIYAGEGGRMAIVGFSGNPPKDLQKEVRSSMIESPFFFEVPKNEREVRRDASDGEIKRSIANPEGLIGDLLNMIVERTSGVVTLEAINRQVATSGGFLGMEELTTFTSHFRVFKGEHTGHWSTTGSRLNINDVKAAMQRAEEYAAISDEVEIDEGRHRVMLSPMVFSNLLQLVGRMASAMSVEMGSSIFTKARPGDKMFSPLLTIYDKPLSDMRPIFFDDEGVITYDKAIVENGEFKTLLFNTALAKRRGTSSTGNAGWMHPSPWNLEVAGGEASEEDVLDGDGVLFTNNWYTRLQNSMEGVFSTVGRDAILLIRNGKVVGRSKGRLRLAGRLGDLLRNVEAVSKTQYPIRWWEVETPTKAPFVAISSFPVTKSQ</sequence>
<name>A0A830GV80_9CREN</name>
<accession>A0A830GV80</accession>
<feature type="domain" description="Metalloprotease TldD/E C-terminal" evidence="1">
    <location>
        <begin position="203"/>
        <end position="420"/>
    </location>
</feature>
<protein>
    <recommendedName>
        <fullName evidence="1">Metalloprotease TldD/E C-terminal domain-containing protein</fullName>
    </recommendedName>
</protein>
<proteinExistence type="predicted"/>
<gene>
    <name evidence="2" type="ORF">GCM10007981_16420</name>
</gene>
<evidence type="ECO:0000313" key="3">
    <source>
        <dbReference type="Proteomes" id="UP000610960"/>
    </source>
</evidence>
<dbReference type="GO" id="GO:0008237">
    <property type="term" value="F:metallopeptidase activity"/>
    <property type="evidence" value="ECO:0007669"/>
    <property type="project" value="InterPro"/>
</dbReference>
<dbReference type="OrthoDB" id="84520at2157"/>
<reference evidence="2" key="2">
    <citation type="submission" date="2020-09" db="EMBL/GenBank/DDBJ databases">
        <authorList>
            <person name="Sun Q."/>
            <person name="Ohkuma M."/>
        </authorList>
    </citation>
    <scope>NUCLEOTIDE SEQUENCE</scope>
    <source>
        <strain evidence="2">JCM 10088</strain>
    </source>
</reference>
<organism evidence="2 3">
    <name type="scientific">Thermocladium modestius</name>
    <dbReference type="NCBI Taxonomy" id="62609"/>
    <lineage>
        <taxon>Archaea</taxon>
        <taxon>Thermoproteota</taxon>
        <taxon>Thermoprotei</taxon>
        <taxon>Thermoproteales</taxon>
        <taxon>Thermoproteaceae</taxon>
        <taxon>Thermocladium</taxon>
    </lineage>
</organism>
<reference evidence="2" key="1">
    <citation type="journal article" date="2014" name="Int. J. Syst. Evol. Microbiol.">
        <title>Complete genome sequence of Corynebacterium casei LMG S-19264T (=DSM 44701T), isolated from a smear-ripened cheese.</title>
        <authorList>
            <consortium name="US DOE Joint Genome Institute (JGI-PGF)"/>
            <person name="Walter F."/>
            <person name="Albersmeier A."/>
            <person name="Kalinowski J."/>
            <person name="Ruckert C."/>
        </authorList>
    </citation>
    <scope>NUCLEOTIDE SEQUENCE</scope>
    <source>
        <strain evidence="2">JCM 10088</strain>
    </source>
</reference>
<dbReference type="InterPro" id="IPR045569">
    <property type="entry name" value="Metalloprtase-TldD/E_C"/>
</dbReference>
<dbReference type="InterPro" id="IPR036059">
    <property type="entry name" value="TldD/PmbA_sf"/>
</dbReference>
<dbReference type="EMBL" id="BMNL01000003">
    <property type="protein sequence ID" value="GGP22008.1"/>
    <property type="molecule type" value="Genomic_DNA"/>
</dbReference>
<dbReference type="Proteomes" id="UP000610960">
    <property type="component" value="Unassembled WGS sequence"/>
</dbReference>
<keyword evidence="3" id="KW-1185">Reference proteome</keyword>
<dbReference type="AlphaFoldDB" id="A0A830GV80"/>
<evidence type="ECO:0000259" key="1">
    <source>
        <dbReference type="Pfam" id="PF19289"/>
    </source>
</evidence>
<comment type="caution">
    <text evidence="2">The sequence shown here is derived from an EMBL/GenBank/DDBJ whole genome shotgun (WGS) entry which is preliminary data.</text>
</comment>